<reference evidence="2" key="1">
    <citation type="submission" date="2020-11" db="EMBL/GenBank/DDBJ databases">
        <title>Adaptations for nitrogen fixation in a non-lichenized fungal sporocarp promotes dispersal by wood-feeding termites.</title>
        <authorList>
            <consortium name="DOE Joint Genome Institute"/>
            <person name="Koch R.A."/>
            <person name="Yoon G."/>
            <person name="Arayal U."/>
            <person name="Lail K."/>
            <person name="Amirebrahimi M."/>
            <person name="Labutti K."/>
            <person name="Lipzen A."/>
            <person name="Riley R."/>
            <person name="Barry K."/>
            <person name="Henrissat B."/>
            <person name="Grigoriev I.V."/>
            <person name="Herr J.R."/>
            <person name="Aime M.C."/>
        </authorList>
    </citation>
    <scope>NUCLEOTIDE SEQUENCE</scope>
    <source>
        <strain evidence="2">MCA 3950</strain>
    </source>
</reference>
<dbReference type="GeneID" id="66104337"/>
<keyword evidence="1" id="KW-0472">Membrane</keyword>
<dbReference type="AlphaFoldDB" id="A0A9P7VXZ9"/>
<protein>
    <submittedName>
        <fullName evidence="2">Uncharacterized protein</fullName>
    </submittedName>
</protein>
<accession>A0A9P7VXZ9</accession>
<comment type="caution">
    <text evidence="2">The sequence shown here is derived from an EMBL/GenBank/DDBJ whole genome shotgun (WGS) entry which is preliminary data.</text>
</comment>
<organism evidence="2 3">
    <name type="scientific">Guyanagaster necrorhizus</name>
    <dbReference type="NCBI Taxonomy" id="856835"/>
    <lineage>
        <taxon>Eukaryota</taxon>
        <taxon>Fungi</taxon>
        <taxon>Dikarya</taxon>
        <taxon>Basidiomycota</taxon>
        <taxon>Agaricomycotina</taxon>
        <taxon>Agaricomycetes</taxon>
        <taxon>Agaricomycetidae</taxon>
        <taxon>Agaricales</taxon>
        <taxon>Marasmiineae</taxon>
        <taxon>Physalacriaceae</taxon>
        <taxon>Guyanagaster</taxon>
    </lineage>
</organism>
<feature type="transmembrane region" description="Helical" evidence="1">
    <location>
        <begin position="152"/>
        <end position="172"/>
    </location>
</feature>
<feature type="transmembrane region" description="Helical" evidence="1">
    <location>
        <begin position="102"/>
        <end position="121"/>
    </location>
</feature>
<dbReference type="Proteomes" id="UP000812287">
    <property type="component" value="Unassembled WGS sequence"/>
</dbReference>
<sequence>MVIREFEGHGAGRVQIDLLHGFSTCVLIANVDGVAMLIVGVKFAGIDLNDGKVQHKLPEFGGAEDGRGPGELPEDTLLLQPPVSGNLPAQVPECFHPRLRPLQIVLCLLALYDGCAVILVLNQLNPFPRIDVVSPSSPILSSMAASFSLKPVVPRTIMFSCALLLFLHWYSLSLSLSTGRTMCRAVTR</sequence>
<dbReference type="RefSeq" id="XP_043042310.1">
    <property type="nucleotide sequence ID" value="XM_043182041.1"/>
</dbReference>
<name>A0A9P7VXZ9_9AGAR</name>
<evidence type="ECO:0000313" key="3">
    <source>
        <dbReference type="Proteomes" id="UP000812287"/>
    </source>
</evidence>
<gene>
    <name evidence="2" type="ORF">BT62DRAFT_729235</name>
</gene>
<evidence type="ECO:0000313" key="2">
    <source>
        <dbReference type="EMBL" id="KAG7448810.1"/>
    </source>
</evidence>
<keyword evidence="1" id="KW-0812">Transmembrane</keyword>
<keyword evidence="1" id="KW-1133">Transmembrane helix</keyword>
<evidence type="ECO:0000256" key="1">
    <source>
        <dbReference type="SAM" id="Phobius"/>
    </source>
</evidence>
<proteinExistence type="predicted"/>
<keyword evidence="3" id="KW-1185">Reference proteome</keyword>
<dbReference type="EMBL" id="MU250529">
    <property type="protein sequence ID" value="KAG7448810.1"/>
    <property type="molecule type" value="Genomic_DNA"/>
</dbReference>